<dbReference type="InterPro" id="IPR026444">
    <property type="entry name" value="Secre_tail"/>
</dbReference>
<proteinExistence type="predicted"/>
<dbReference type="RefSeq" id="WP_196955343.1">
    <property type="nucleotide sequence ID" value="NZ_JADWYK010000006.1"/>
</dbReference>
<reference evidence="3 4" key="1">
    <citation type="submission" date="2020-11" db="EMBL/GenBank/DDBJ databases">
        <title>Hymenobacter sp.</title>
        <authorList>
            <person name="Kim M.K."/>
        </authorList>
    </citation>
    <scope>NUCLEOTIDE SEQUENCE [LARGE SCALE GENOMIC DNA]</scope>
    <source>
        <strain evidence="3 4">BT594</strain>
    </source>
</reference>
<accession>A0ABS0L2H8</accession>
<evidence type="ECO:0000313" key="4">
    <source>
        <dbReference type="Proteomes" id="UP000601099"/>
    </source>
</evidence>
<evidence type="ECO:0000313" key="3">
    <source>
        <dbReference type="EMBL" id="MBG8554326.1"/>
    </source>
</evidence>
<name>A0ABS0L2H8_9BACT</name>
<dbReference type="NCBIfam" id="TIGR04183">
    <property type="entry name" value="Por_Secre_tail"/>
    <property type="match status" value="1"/>
</dbReference>
<evidence type="ECO:0000256" key="1">
    <source>
        <dbReference type="SAM" id="SignalP"/>
    </source>
</evidence>
<keyword evidence="1" id="KW-0732">Signal</keyword>
<feature type="domain" description="Secretion system C-terminal sorting" evidence="2">
    <location>
        <begin position="650"/>
        <end position="726"/>
    </location>
</feature>
<feature type="signal peptide" evidence="1">
    <location>
        <begin position="1"/>
        <end position="29"/>
    </location>
</feature>
<dbReference type="InterPro" id="IPR013783">
    <property type="entry name" value="Ig-like_fold"/>
</dbReference>
<dbReference type="Proteomes" id="UP000601099">
    <property type="component" value="Unassembled WGS sequence"/>
</dbReference>
<keyword evidence="4" id="KW-1185">Reference proteome</keyword>
<feature type="chain" id="PRO_5046226900" evidence="1">
    <location>
        <begin position="30"/>
        <end position="728"/>
    </location>
</feature>
<gene>
    <name evidence="3" type="ORF">I5L79_12255</name>
</gene>
<sequence length="728" mass="77172">MSLLPVYAAALRRGILSFLALISWLQATAADPVTYYSITGAPPVVTTSCITVVCTKVNNKEHATDAALDNFATLDLGIIAGSASISMKLNGTVPAYSRAGVVVSGTATVLSLNLLGGARITTYAKGVEKDKLVVDMNLLKPAIGSSRPTRLEFEAPQAFDEIKLEYYQTASIDIFNQHDLRVYYAYGISNSNQNEVQGYLSRTNSASTAVSPGALGLCLNTAVAHPERATDTDLTSNYASFSSAVDVSCPATLNVGLEGIAPAGYHAGFVIGNGGLLDASVLAGLQVRTYLGDEEQETFSGASLLRLNLLPDGSNRYYVSFATSEAFDRVSISRTELLSALNNVRLYYGFGIEPRAFEAETITLSDNTTATPNQDFQARSNSVLSVNINGTVNGIVNPQNAANASTTDYAKITSLVNVLGTQRLKVKLNGTGQAGNTAGVVLQLGEGLLDASLLNNFRINTYGGPDGNTLLESASGASALQLAVLGGNKSELTLRTTQDFTWVELEVNNGIGALGDVRMYYGLADDRPYGFPNNIVTPVVLPVELTAWQAQVQGSSVLLQWRTASEQQSSHFVVERATQAGAETFVAVGQVQAAGSSSQARTYTLRDAQAGKLGAAKLYYRLRQVDLDGHQKVSEVVVAELGAASYALQVYPNPATAAGIVQVALTGLPQLGHSVRILDNQGRLVREYPVLQLGQQLLVQQLPAGMYHVLLQGGSGQRLAIQKIVVTP</sequence>
<protein>
    <submittedName>
        <fullName evidence="3">T9SS type A sorting domain-containing protein</fullName>
    </submittedName>
</protein>
<comment type="caution">
    <text evidence="3">The sequence shown here is derived from an EMBL/GenBank/DDBJ whole genome shotgun (WGS) entry which is preliminary data.</text>
</comment>
<organism evidence="3 4">
    <name type="scientific">Hymenobacter guriensis</name>
    <dbReference type="NCBI Taxonomy" id="2793065"/>
    <lineage>
        <taxon>Bacteria</taxon>
        <taxon>Pseudomonadati</taxon>
        <taxon>Bacteroidota</taxon>
        <taxon>Cytophagia</taxon>
        <taxon>Cytophagales</taxon>
        <taxon>Hymenobacteraceae</taxon>
        <taxon>Hymenobacter</taxon>
    </lineage>
</organism>
<evidence type="ECO:0000259" key="2">
    <source>
        <dbReference type="Pfam" id="PF18962"/>
    </source>
</evidence>
<dbReference type="Gene3D" id="2.60.40.10">
    <property type="entry name" value="Immunoglobulins"/>
    <property type="match status" value="1"/>
</dbReference>
<dbReference type="EMBL" id="JADWYK010000006">
    <property type="protein sequence ID" value="MBG8554326.1"/>
    <property type="molecule type" value="Genomic_DNA"/>
</dbReference>
<dbReference type="Pfam" id="PF18962">
    <property type="entry name" value="Por_Secre_tail"/>
    <property type="match status" value="1"/>
</dbReference>